<protein>
    <recommendedName>
        <fullName evidence="6">Alpha-mannosidase</fullName>
        <ecNumber evidence="6">3.2.1.-</ecNumber>
    </recommendedName>
</protein>
<dbReference type="EC" id="3.2.1.-" evidence="6"/>
<evidence type="ECO:0000259" key="8">
    <source>
        <dbReference type="SMART" id="SM00872"/>
    </source>
</evidence>
<dbReference type="PANTHER" id="PTHR11607">
    <property type="entry name" value="ALPHA-MANNOSIDASE"/>
    <property type="match status" value="1"/>
</dbReference>
<dbReference type="Gene3D" id="2.70.98.30">
    <property type="entry name" value="Golgi alpha-mannosidase II, domain 4"/>
    <property type="match status" value="1"/>
</dbReference>
<name>A0ABR1CGV0_NECAM</name>
<dbReference type="Pfam" id="PF01074">
    <property type="entry name" value="Glyco_hydro_38N"/>
    <property type="match status" value="1"/>
</dbReference>
<dbReference type="SUPFAM" id="SSF88688">
    <property type="entry name" value="Families 57/38 glycoside transferase middle domain"/>
    <property type="match status" value="1"/>
</dbReference>
<dbReference type="InterPro" id="IPR011013">
    <property type="entry name" value="Gal_mutarotase_sf_dom"/>
</dbReference>
<keyword evidence="7" id="KW-0812">Transmembrane</keyword>
<evidence type="ECO:0000256" key="1">
    <source>
        <dbReference type="ARBA" id="ARBA00009792"/>
    </source>
</evidence>
<reference evidence="9 10" key="1">
    <citation type="submission" date="2023-08" db="EMBL/GenBank/DDBJ databases">
        <title>A Necator americanus chromosomal reference genome.</title>
        <authorList>
            <person name="Ilik V."/>
            <person name="Petrzelkova K.J."/>
            <person name="Pardy F."/>
            <person name="Fuh T."/>
            <person name="Niatou-Singa F.S."/>
            <person name="Gouil Q."/>
            <person name="Baker L."/>
            <person name="Ritchie M.E."/>
            <person name="Jex A.R."/>
            <person name="Gazzola D."/>
            <person name="Li H."/>
            <person name="Toshio Fujiwara R."/>
            <person name="Zhan B."/>
            <person name="Aroian R.V."/>
            <person name="Pafco B."/>
            <person name="Schwarz E.M."/>
        </authorList>
    </citation>
    <scope>NUCLEOTIDE SEQUENCE [LARGE SCALE GENOMIC DNA]</scope>
    <source>
        <strain evidence="9 10">Aroian</strain>
        <tissue evidence="9">Whole animal</tissue>
    </source>
</reference>
<dbReference type="SUPFAM" id="SSF74650">
    <property type="entry name" value="Galactose mutarotase-like"/>
    <property type="match status" value="1"/>
</dbReference>
<dbReference type="Pfam" id="PF07748">
    <property type="entry name" value="Glyco_hydro_38C"/>
    <property type="match status" value="1"/>
</dbReference>
<dbReference type="InterPro" id="IPR015341">
    <property type="entry name" value="Glyco_hydro_38_cen"/>
</dbReference>
<dbReference type="PANTHER" id="PTHR11607:SF71">
    <property type="entry name" value="ALPHA-MANNOSIDASE"/>
    <property type="match status" value="1"/>
</dbReference>
<evidence type="ECO:0000256" key="3">
    <source>
        <dbReference type="ARBA" id="ARBA00022801"/>
    </source>
</evidence>
<gene>
    <name evidence="9" type="primary">Necator_chrII.g7043</name>
    <name evidence="9" type="ORF">RB195_019250</name>
</gene>
<evidence type="ECO:0000256" key="5">
    <source>
        <dbReference type="ARBA" id="ARBA00023295"/>
    </source>
</evidence>
<dbReference type="Gene3D" id="1.20.1270.50">
    <property type="entry name" value="Glycoside hydrolase family 38, central domain"/>
    <property type="match status" value="2"/>
</dbReference>
<dbReference type="Proteomes" id="UP001303046">
    <property type="component" value="Unassembled WGS sequence"/>
</dbReference>
<dbReference type="InterPro" id="IPR011682">
    <property type="entry name" value="Glyco_hydro_38_C"/>
</dbReference>
<dbReference type="EMBL" id="JAVFWL010000002">
    <property type="protein sequence ID" value="KAK6736451.1"/>
    <property type="molecule type" value="Genomic_DNA"/>
</dbReference>
<dbReference type="SUPFAM" id="SSF88713">
    <property type="entry name" value="Glycoside hydrolase/deacetylase"/>
    <property type="match status" value="2"/>
</dbReference>
<evidence type="ECO:0000256" key="7">
    <source>
        <dbReference type="SAM" id="Phobius"/>
    </source>
</evidence>
<evidence type="ECO:0000313" key="9">
    <source>
        <dbReference type="EMBL" id="KAK6736451.1"/>
    </source>
</evidence>
<dbReference type="Pfam" id="PF09261">
    <property type="entry name" value="Alpha-mann_mid"/>
    <property type="match status" value="1"/>
</dbReference>
<dbReference type="SMART" id="SM00872">
    <property type="entry name" value="Alpha-mann_mid"/>
    <property type="match status" value="1"/>
</dbReference>
<dbReference type="InterPro" id="IPR027291">
    <property type="entry name" value="Glyco_hydro_38_N_sf"/>
</dbReference>
<comment type="similarity">
    <text evidence="1 6">Belongs to the glycosyl hydrolase 38 family.</text>
</comment>
<keyword evidence="2 6" id="KW-0479">Metal-binding</keyword>
<keyword evidence="5 6" id="KW-0326">Glycosidase</keyword>
<dbReference type="InterPro" id="IPR000602">
    <property type="entry name" value="Glyco_hydro_38_N"/>
</dbReference>
<accession>A0ABR1CGV0</accession>
<keyword evidence="4 6" id="KW-0862">Zinc</keyword>
<keyword evidence="7" id="KW-0472">Membrane</keyword>
<evidence type="ECO:0000256" key="2">
    <source>
        <dbReference type="ARBA" id="ARBA00022723"/>
    </source>
</evidence>
<feature type="transmembrane region" description="Helical" evidence="7">
    <location>
        <begin position="12"/>
        <end position="32"/>
    </location>
</feature>
<keyword evidence="10" id="KW-1185">Reference proteome</keyword>
<dbReference type="InterPro" id="IPR028995">
    <property type="entry name" value="Glyco_hydro_57/38_cen_sf"/>
</dbReference>
<comment type="cofactor">
    <cofactor evidence="6">
        <name>Zn(2+)</name>
        <dbReference type="ChEBI" id="CHEBI:29105"/>
    </cofactor>
    <text evidence="6">Binds 1 zinc ion per subunit.</text>
</comment>
<proteinExistence type="inferred from homology"/>
<evidence type="ECO:0000256" key="4">
    <source>
        <dbReference type="ARBA" id="ARBA00022833"/>
    </source>
</evidence>
<evidence type="ECO:0000256" key="6">
    <source>
        <dbReference type="RuleBase" id="RU361199"/>
    </source>
</evidence>
<sequence length="1103" mass="124776">MLVRSALVRRRRWSWLVLLAILVSTAFIFYTIDMQSRTAVQRSKRVPLTEFEYSEDVRGEMDLSSDLSYGVCSSSPQNNMTSEIDTFEVYRDHIAHGVSPPDSEIQRLPSRDKLKVFVLPFTHVDPGWLQTFESYSKDTDSILSNMHRFMTSNRNMTFMWAELIFFEKWWSKQNISVKDDVRGLVKSGRLELASGSWVMTDEANVYYPVTVDNIVEGHQFLYEEFDDVKHTVVWSNDPFGYSNSVPYIFTQAGIKRAVINRVHHDVKRYLQKRKAIPFEWRQYFDPNGSSGMLTHVLPYTHYDILNSCGPNPGICCEFDFKRITHFSCPGTKPVPITSANVATKPRLLSTTTNSDCKIGTEMGPSQTAAVDGDSKGFATLPAATLHQSGSREATYATAARALVSQLHEMAQMYESNVLLMVHGDDFRYNMIEEWHQQHDNFLPLFEEINRNELAEIRFGTFSDYFDALEKWYADNGKKPVTLSGDFFPYKCAMGDIWTGYFSTRPFIKKRERSVHNIIRAADIIAAQAESKMNVSLRKEVKNKLRSARRILNLIQHHDAITGTSRKHVMADYSALLHNASNFARAAFEAAAGFLAGSKVYTLEYSGNHTETETIALIKTSEVGTVTINVFNSLPYNVEDVVTLRVDSVHVALKNDEGDVAAQIEPFIHHGEISKDEFLLCFRCHLRALSTSSFTLRTNVEHKSTSVVNVFTHKDFYEHFTKVLPKVFQLKVITSKDFMLKNKQLKTSHDERTGLLTHVSTTATGRTQVRTEFHKYESAFGGAYLMRVQQPSKPHATGNTPRFITKGLIQQNAHLFLQNIYEKITIKNVEGSFGQQVHLFLRVDIRGTTNTEMLIRFVTDLQNPMFYADSAGMQLMRRQRYDKLSAPANFYPMPSAAVLDDQSKRITIASNLAHGVSPNTQQGADVILDRMLNQDDGKGLGTGPDSLPTDILPVEMRFSLLIEKVKTPERDEYSTYHTLDGHLAVQGILYPPVVTMSSSRIPSLRLRSALPCNLHLLTIRAVGNGKQLLSIYNSGVVCRTDSAAFCSGDLQKWLVSYLRALNVAKVQETNLAGVTPLSKEISVNDYIPTVEPYKFLSLLLSFSH</sequence>
<organism evidence="9 10">
    <name type="scientific">Necator americanus</name>
    <name type="common">Human hookworm</name>
    <dbReference type="NCBI Taxonomy" id="51031"/>
    <lineage>
        <taxon>Eukaryota</taxon>
        <taxon>Metazoa</taxon>
        <taxon>Ecdysozoa</taxon>
        <taxon>Nematoda</taxon>
        <taxon>Chromadorea</taxon>
        <taxon>Rhabditida</taxon>
        <taxon>Rhabditina</taxon>
        <taxon>Rhabditomorpha</taxon>
        <taxon>Strongyloidea</taxon>
        <taxon>Ancylostomatidae</taxon>
        <taxon>Bunostominae</taxon>
        <taxon>Necator</taxon>
    </lineage>
</organism>
<evidence type="ECO:0000313" key="10">
    <source>
        <dbReference type="Proteomes" id="UP001303046"/>
    </source>
</evidence>
<dbReference type="Gene3D" id="3.20.110.10">
    <property type="entry name" value="Glycoside hydrolase 38, N terminal domain"/>
    <property type="match status" value="1"/>
</dbReference>
<keyword evidence="7" id="KW-1133">Transmembrane helix</keyword>
<comment type="caution">
    <text evidence="9">The sequence shown here is derived from an EMBL/GenBank/DDBJ whole genome shotgun (WGS) entry which is preliminary data.</text>
</comment>
<keyword evidence="3 6" id="KW-0378">Hydrolase</keyword>
<dbReference type="InterPro" id="IPR011330">
    <property type="entry name" value="Glyco_hydro/deAcase_b/a-brl"/>
</dbReference>
<feature type="domain" description="Glycoside hydrolase family 38 central" evidence="8">
    <location>
        <begin position="495"/>
        <end position="576"/>
    </location>
</feature>
<dbReference type="InterPro" id="IPR037094">
    <property type="entry name" value="Glyco_hydro_38_cen_sf"/>
</dbReference>
<dbReference type="InterPro" id="IPR050843">
    <property type="entry name" value="Glycosyl_Hydrlase_38"/>
</dbReference>
<dbReference type="InterPro" id="IPR013780">
    <property type="entry name" value="Glyco_hydro_b"/>
</dbReference>
<dbReference type="Gene3D" id="2.60.40.1180">
    <property type="entry name" value="Golgi alpha-mannosidase II"/>
    <property type="match status" value="1"/>
</dbReference>